<dbReference type="InterPro" id="IPR053967">
    <property type="entry name" value="LlgE_F_G-like_D1"/>
</dbReference>
<evidence type="ECO:0000256" key="3">
    <source>
        <dbReference type="ARBA" id="ARBA00019015"/>
    </source>
</evidence>
<accession>F2J615</accession>
<dbReference type="Pfam" id="PF07559">
    <property type="entry name" value="FlgE_D2"/>
    <property type="match status" value="1"/>
</dbReference>
<comment type="subcellular location">
    <subcellularLocation>
        <location evidence="1 5">Bacterial flagellum basal body</location>
    </subcellularLocation>
</comment>
<dbReference type="GO" id="GO:0009424">
    <property type="term" value="C:bacterial-type flagellum hook"/>
    <property type="evidence" value="ECO:0007669"/>
    <property type="project" value="TreeGrafter"/>
</dbReference>
<feature type="domain" description="Flagellar hook protein FlgE/F/G-like D1" evidence="8">
    <location>
        <begin position="82"/>
        <end position="143"/>
    </location>
</feature>
<evidence type="ECO:0000259" key="6">
    <source>
        <dbReference type="Pfam" id="PF06429"/>
    </source>
</evidence>
<dbReference type="NCBIfam" id="TIGR03506">
    <property type="entry name" value="FlgEFG_subfam"/>
    <property type="match status" value="1"/>
</dbReference>
<dbReference type="eggNOG" id="COG1749">
    <property type="taxonomic scope" value="Bacteria"/>
</dbReference>
<reference evidence="9 10" key="1">
    <citation type="journal article" date="2011" name="J. Bacteriol.">
        <title>Complete genome sequence of Polymorphum gilvum SL003B-26A1T, a crude oil-degrading bacterium from oil-polluted saline soil.</title>
        <authorList>
            <person name="Li S.G."/>
            <person name="Tang Y.Q."/>
            <person name="Nie Y."/>
            <person name="Cai M."/>
            <person name="Wu X.L."/>
        </authorList>
    </citation>
    <scope>NUCLEOTIDE SEQUENCE [LARGE SCALE GENOMIC DNA]</scope>
    <source>
        <strain evidence="10">LMG 25793 / CGMCC 1.9160 / SL003B-26A1</strain>
    </source>
</reference>
<proteinExistence type="inferred from homology"/>
<dbReference type="GO" id="GO:0009425">
    <property type="term" value="C:bacterial-type flagellum basal body"/>
    <property type="evidence" value="ECO:0007669"/>
    <property type="project" value="UniProtKB-SubCell"/>
</dbReference>
<evidence type="ECO:0000256" key="4">
    <source>
        <dbReference type="ARBA" id="ARBA00023143"/>
    </source>
</evidence>
<dbReference type="STRING" id="991905.SL003B_3959"/>
<dbReference type="SUPFAM" id="SSF117143">
    <property type="entry name" value="Flagellar hook protein flgE"/>
    <property type="match status" value="1"/>
</dbReference>
<evidence type="ECO:0000256" key="5">
    <source>
        <dbReference type="RuleBase" id="RU362116"/>
    </source>
</evidence>
<dbReference type="EMBL" id="CP002568">
    <property type="protein sequence ID" value="ADZ72379.1"/>
    <property type="molecule type" value="Genomic_DNA"/>
</dbReference>
<dbReference type="NCBIfam" id="NF004242">
    <property type="entry name" value="PRK05682.2-1"/>
    <property type="match status" value="1"/>
</dbReference>
<dbReference type="GO" id="GO:0071978">
    <property type="term" value="P:bacterial-type flagellum-dependent swarming motility"/>
    <property type="evidence" value="ECO:0007669"/>
    <property type="project" value="TreeGrafter"/>
</dbReference>
<evidence type="ECO:0000259" key="7">
    <source>
        <dbReference type="Pfam" id="PF07559"/>
    </source>
</evidence>
<dbReference type="InterPro" id="IPR020013">
    <property type="entry name" value="Flagellar_FlgE/F/G"/>
</dbReference>
<sequence length="418" mass="42439">MSLMGALNSAISSLYAQSQALSNVSSNLANSQTTAYKASSTSFTSLVAGTTSSSSGGVVASTRSSVSEQGLLVSSSSSTHLAIEGSGFFVVSSEVSGGQTYYTRNGEFEIDANGYLTNGGYYLLGWATDASGNPVAGTSEASLVPIDVDSVKSSVGATSNVTMQANLPADAAVGDSFDTTIEVYDSLGTTNTITVTWTKTDANTWEMSFADPTLAGGTAASGTVTSTPVTITFNSDGTLAVTDPSPAELTIAGWTTGAADSAIALNLGTLGAANGLTQYASGSTDPYIAIQSITQDGLAYGALTGVEIGADGSVTAFFDNGEQRVIYKIPVATFPNANGLTEMSNGIYARSSYSGNSTLHLAGTGGVGTINGGYLEASTTDTSTEFSRMLTAQQAYSAASQILSASNEMFQSLMQAVR</sequence>
<dbReference type="GO" id="GO:0005829">
    <property type="term" value="C:cytosol"/>
    <property type="evidence" value="ECO:0007669"/>
    <property type="project" value="TreeGrafter"/>
</dbReference>
<evidence type="ECO:0000259" key="8">
    <source>
        <dbReference type="Pfam" id="PF22692"/>
    </source>
</evidence>
<evidence type="ECO:0000256" key="1">
    <source>
        <dbReference type="ARBA" id="ARBA00004117"/>
    </source>
</evidence>
<organism evidence="9 10">
    <name type="scientific">Polymorphum gilvum (strain LMG 25793 / CGMCC 1.9160 / SL003B-26A1)</name>
    <dbReference type="NCBI Taxonomy" id="991905"/>
    <lineage>
        <taxon>Bacteria</taxon>
        <taxon>Pseudomonadati</taxon>
        <taxon>Pseudomonadota</taxon>
        <taxon>Alphaproteobacteria</taxon>
        <taxon>Rhodobacterales</taxon>
        <taxon>Paracoccaceae</taxon>
        <taxon>Polymorphum</taxon>
    </lineage>
</organism>
<comment type="similarity">
    <text evidence="2 5">Belongs to the flagella basal body rod proteins family.</text>
</comment>
<feature type="domain" description="Flagellar hook protein FlgE D2" evidence="7">
    <location>
        <begin position="176"/>
        <end position="297"/>
    </location>
</feature>
<keyword evidence="10" id="KW-1185">Reference proteome</keyword>
<dbReference type="OrthoDB" id="8372879at2"/>
<dbReference type="HOGENOM" id="CLU_013687_2_4_5"/>
<feature type="domain" description="Flagellar basal-body/hook protein C-terminal" evidence="6">
    <location>
        <begin position="373"/>
        <end position="415"/>
    </location>
</feature>
<evidence type="ECO:0000256" key="2">
    <source>
        <dbReference type="ARBA" id="ARBA00009677"/>
    </source>
</evidence>
<dbReference type="KEGG" id="pgv:SL003B_3959"/>
<evidence type="ECO:0000313" key="9">
    <source>
        <dbReference type="EMBL" id="ADZ72379.1"/>
    </source>
</evidence>
<keyword evidence="4 5" id="KW-0975">Bacterial flagellum</keyword>
<dbReference type="PANTHER" id="PTHR30435:SF1">
    <property type="entry name" value="FLAGELLAR HOOK PROTEIN FLGE"/>
    <property type="match status" value="1"/>
</dbReference>
<dbReference type="InterPro" id="IPR037925">
    <property type="entry name" value="FlgE/F/G-like"/>
</dbReference>
<dbReference type="PATRIC" id="fig|991905.3.peg.4079"/>
<name>F2J615_POLGS</name>
<dbReference type="InterPro" id="IPR037058">
    <property type="entry name" value="Falgellar_hook_FlgE_sf"/>
</dbReference>
<dbReference type="Gene3D" id="2.60.98.20">
    <property type="entry name" value="Flagellar hook protein FlgE"/>
    <property type="match status" value="1"/>
</dbReference>
<comment type="function">
    <text evidence="5">A flexible structure which links the flagellar filament to the drive apparatus in the basal body.</text>
</comment>
<dbReference type="Pfam" id="PF06429">
    <property type="entry name" value="Flg_bbr_C"/>
    <property type="match status" value="1"/>
</dbReference>
<dbReference type="Pfam" id="PF22692">
    <property type="entry name" value="LlgE_F_G_D1"/>
    <property type="match status" value="1"/>
</dbReference>
<gene>
    <name evidence="9" type="primary">flgE</name>
    <name evidence="9" type="ordered locus">SL003B_3959</name>
</gene>
<evidence type="ECO:0000313" key="10">
    <source>
        <dbReference type="Proteomes" id="UP000008130"/>
    </source>
</evidence>
<dbReference type="InterPro" id="IPR011491">
    <property type="entry name" value="FlgE_D2"/>
</dbReference>
<dbReference type="AlphaFoldDB" id="F2J615"/>
<dbReference type="RefSeq" id="WP_013654688.1">
    <property type="nucleotide sequence ID" value="NC_015259.1"/>
</dbReference>
<dbReference type="InterPro" id="IPR010930">
    <property type="entry name" value="Flg_bb/hook_C_dom"/>
</dbReference>
<dbReference type="Proteomes" id="UP000008130">
    <property type="component" value="Chromosome"/>
</dbReference>
<dbReference type="PANTHER" id="PTHR30435">
    <property type="entry name" value="FLAGELLAR PROTEIN"/>
    <property type="match status" value="1"/>
</dbReference>
<protein>
    <recommendedName>
        <fullName evidence="3 5">Flagellar hook protein FlgE</fullName>
    </recommendedName>
</protein>